<dbReference type="PANTHER" id="PTHR43569:SF2">
    <property type="entry name" value="AMIDOHYDROLASE-RELATED DOMAIN-CONTAINING PROTEIN"/>
    <property type="match status" value="1"/>
</dbReference>
<keyword evidence="4" id="KW-1185">Reference proteome</keyword>
<reference evidence="3 4" key="1">
    <citation type="submission" date="2015-10" db="EMBL/GenBank/DDBJ databases">
        <title>Pseudomonas helleri sp. nov. and Pseudomonas weihenstephanensis sp. nov., isolated from raw cows milk.</title>
        <authorList>
            <person name="Von Neubeck M."/>
            <person name="Huptas C."/>
            <person name="Wenning M."/>
            <person name="Scherer S."/>
        </authorList>
    </citation>
    <scope>NUCLEOTIDE SEQUENCE [LARGE SCALE GENOMIC DNA]</scope>
    <source>
        <strain evidence="3 4">BSTT44</strain>
    </source>
</reference>
<protein>
    <submittedName>
        <fullName evidence="3">Amidohydrolase</fullName>
    </submittedName>
</protein>
<sequence length="287" mass="32309">MSSTHPLRLDAHQHFWRYDAASYPWIEREMACLRRDFQPDDLRPLLDQAGLDGCIAVQAQASEHETDRLLLLAKRYPWIYAVVGWVDLCAADLEQSLERWHQASALSGFRHQLQDEPSPAAFMQTPKFNRGLATLQRHGKVYEVLIKACDLSAATQLCQRHDQHHMVLDHLAKPDVQANALSAWAEQLAPLAALEHVSCKLSGLITQAHWQHWRSDQLTPYLHTALELFGPERLMFGSDWPVCLLASDYPTTHTLIDSVVRTLSATQQSAIWGGNACSIYGIKGVSA</sequence>
<name>A0A0Q1CC56_9PSED</name>
<dbReference type="EMBL" id="LLWH01000216">
    <property type="protein sequence ID" value="KQB51944.1"/>
    <property type="molecule type" value="Genomic_DNA"/>
</dbReference>
<dbReference type="SUPFAM" id="SSF51556">
    <property type="entry name" value="Metallo-dependent hydrolases"/>
    <property type="match status" value="1"/>
</dbReference>
<dbReference type="Gene3D" id="3.20.20.140">
    <property type="entry name" value="Metal-dependent hydrolases"/>
    <property type="match status" value="1"/>
</dbReference>
<evidence type="ECO:0000256" key="1">
    <source>
        <dbReference type="ARBA" id="ARBA00038310"/>
    </source>
</evidence>
<comment type="caution">
    <text evidence="3">The sequence shown here is derived from an EMBL/GenBank/DDBJ whole genome shotgun (WGS) entry which is preliminary data.</text>
</comment>
<dbReference type="OrthoDB" id="9787654at2"/>
<accession>A0A0Q1CC56</accession>
<feature type="domain" description="Amidohydrolase-related" evidence="2">
    <location>
        <begin position="10"/>
        <end position="282"/>
    </location>
</feature>
<keyword evidence="3" id="KW-0378">Hydrolase</keyword>
<evidence type="ECO:0000313" key="4">
    <source>
        <dbReference type="Proteomes" id="UP000050342"/>
    </source>
</evidence>
<proteinExistence type="inferred from homology"/>
<dbReference type="STRING" id="1563157.AQS70_16395"/>
<dbReference type="Pfam" id="PF04909">
    <property type="entry name" value="Amidohydro_2"/>
    <property type="match status" value="1"/>
</dbReference>
<dbReference type="PANTHER" id="PTHR43569">
    <property type="entry name" value="AMIDOHYDROLASE"/>
    <property type="match status" value="1"/>
</dbReference>
<dbReference type="InterPro" id="IPR052350">
    <property type="entry name" value="Metallo-dep_Lactonases"/>
</dbReference>
<dbReference type="AlphaFoldDB" id="A0A0Q1CC56"/>
<dbReference type="Proteomes" id="UP000050342">
    <property type="component" value="Unassembled WGS sequence"/>
</dbReference>
<gene>
    <name evidence="3" type="ORF">AQS70_16395</name>
</gene>
<dbReference type="InterPro" id="IPR032466">
    <property type="entry name" value="Metal_Hydrolase"/>
</dbReference>
<evidence type="ECO:0000313" key="3">
    <source>
        <dbReference type="EMBL" id="KQB51944.1"/>
    </source>
</evidence>
<organism evidence="3 4">
    <name type="scientific">Pseudomonas endophytica</name>
    <dbReference type="NCBI Taxonomy" id="1563157"/>
    <lineage>
        <taxon>Bacteria</taxon>
        <taxon>Pseudomonadati</taxon>
        <taxon>Pseudomonadota</taxon>
        <taxon>Gammaproteobacteria</taxon>
        <taxon>Pseudomonadales</taxon>
        <taxon>Pseudomonadaceae</taxon>
        <taxon>Pseudomonas</taxon>
    </lineage>
</organism>
<dbReference type="InterPro" id="IPR006680">
    <property type="entry name" value="Amidohydro-rel"/>
</dbReference>
<evidence type="ECO:0000259" key="2">
    <source>
        <dbReference type="Pfam" id="PF04909"/>
    </source>
</evidence>
<dbReference type="GO" id="GO:0016787">
    <property type="term" value="F:hydrolase activity"/>
    <property type="evidence" value="ECO:0007669"/>
    <property type="project" value="UniProtKB-KW"/>
</dbReference>
<comment type="similarity">
    <text evidence="1">Belongs to the metallo-dependent hydrolases superfamily.</text>
</comment>
<dbReference type="RefSeq" id="WP_055104563.1">
    <property type="nucleotide sequence ID" value="NZ_LLWH01000216.1"/>
</dbReference>